<gene>
    <name evidence="3" type="primary">ABHD2A</name>
    <name evidence="3" type="ORF">CHARACLAT_007789</name>
</gene>
<evidence type="ECO:0000313" key="4">
    <source>
        <dbReference type="Proteomes" id="UP001352852"/>
    </source>
</evidence>
<evidence type="ECO:0000259" key="2">
    <source>
        <dbReference type="Pfam" id="PF00561"/>
    </source>
</evidence>
<proteinExistence type="inferred from homology"/>
<dbReference type="SUPFAM" id="SSF53474">
    <property type="entry name" value="alpha/beta-Hydrolases"/>
    <property type="match status" value="1"/>
</dbReference>
<reference evidence="3 4" key="1">
    <citation type="submission" date="2021-06" db="EMBL/GenBank/DDBJ databases">
        <authorList>
            <person name="Palmer J.M."/>
        </authorList>
    </citation>
    <scope>NUCLEOTIDE SEQUENCE [LARGE SCALE GENOMIC DNA]</scope>
    <source>
        <strain evidence="3 4">CL_MEX2019</strain>
        <tissue evidence="3">Muscle</tissue>
    </source>
</reference>
<keyword evidence="4" id="KW-1185">Reference proteome</keyword>
<dbReference type="Pfam" id="PF00561">
    <property type="entry name" value="Abhydrolase_1"/>
    <property type="match status" value="1"/>
</dbReference>
<feature type="domain" description="AB hydrolase-1" evidence="2">
    <location>
        <begin position="8"/>
        <end position="117"/>
    </location>
</feature>
<evidence type="ECO:0000313" key="3">
    <source>
        <dbReference type="EMBL" id="MED6283344.1"/>
    </source>
</evidence>
<name>A0ABU7EC50_9TELE</name>
<comment type="caution">
    <text evidence="3">The sequence shown here is derived from an EMBL/GenBank/DDBJ whole genome shotgun (WGS) entry which is preliminary data.</text>
</comment>
<evidence type="ECO:0000256" key="1">
    <source>
        <dbReference type="ARBA" id="ARBA00010884"/>
    </source>
</evidence>
<sequence>MKKIILSHRHSLFGDGLLKKVDADLSRLYIATSLMQIDDNIMRKLHGHSSLKEYYEKESCVHYIHNVDVPLLLVNSADDPLVHDSLLAIPRTLAAKKPNVIFALTLHGGHLGFFEGDVLFPQPLTWMDKVIVGFANTMCQWEKQKPPCQSGLLTGSSCIEAKA</sequence>
<organism evidence="3 4">
    <name type="scientific">Characodon lateralis</name>
    <dbReference type="NCBI Taxonomy" id="208331"/>
    <lineage>
        <taxon>Eukaryota</taxon>
        <taxon>Metazoa</taxon>
        <taxon>Chordata</taxon>
        <taxon>Craniata</taxon>
        <taxon>Vertebrata</taxon>
        <taxon>Euteleostomi</taxon>
        <taxon>Actinopterygii</taxon>
        <taxon>Neopterygii</taxon>
        <taxon>Teleostei</taxon>
        <taxon>Neoteleostei</taxon>
        <taxon>Acanthomorphata</taxon>
        <taxon>Ovalentaria</taxon>
        <taxon>Atherinomorphae</taxon>
        <taxon>Cyprinodontiformes</taxon>
        <taxon>Goodeidae</taxon>
        <taxon>Characodon</taxon>
    </lineage>
</organism>
<dbReference type="Proteomes" id="UP001352852">
    <property type="component" value="Unassembled WGS sequence"/>
</dbReference>
<dbReference type="PANTHER" id="PTHR10794">
    <property type="entry name" value="ABHYDROLASE DOMAIN-CONTAINING PROTEIN"/>
    <property type="match status" value="1"/>
</dbReference>
<protein>
    <submittedName>
        <fullName evidence="3">Monoacylglycerol lipase ABHD2-A</fullName>
    </submittedName>
</protein>
<accession>A0ABU7EC50</accession>
<dbReference type="InterPro" id="IPR050960">
    <property type="entry name" value="AB_hydrolase_4_sf"/>
</dbReference>
<dbReference type="InterPro" id="IPR029058">
    <property type="entry name" value="AB_hydrolase_fold"/>
</dbReference>
<dbReference type="PANTHER" id="PTHR10794:SF80">
    <property type="entry name" value="MONOACYLGLYCEROL LIPASE ABHD2"/>
    <property type="match status" value="1"/>
</dbReference>
<comment type="similarity">
    <text evidence="1">Belongs to the AB hydrolase superfamily. AB hydrolase 4 family.</text>
</comment>
<dbReference type="EMBL" id="JAHUTJ010049621">
    <property type="protein sequence ID" value="MED6283344.1"/>
    <property type="molecule type" value="Genomic_DNA"/>
</dbReference>
<dbReference type="InterPro" id="IPR000073">
    <property type="entry name" value="AB_hydrolase_1"/>
</dbReference>